<name>A0A3D8HAG0_9BACT</name>
<feature type="chain" id="PRO_5017635726" evidence="1">
    <location>
        <begin position="21"/>
        <end position="658"/>
    </location>
</feature>
<dbReference type="GO" id="GO:0005975">
    <property type="term" value="P:carbohydrate metabolic process"/>
    <property type="evidence" value="ECO:0007669"/>
    <property type="project" value="InterPro"/>
</dbReference>
<dbReference type="EMBL" id="JACRTI010000078">
    <property type="protein sequence ID" value="MBC8603754.1"/>
    <property type="molecule type" value="Genomic_DNA"/>
</dbReference>
<dbReference type="EMBL" id="QREV01000078">
    <property type="protein sequence ID" value="RDU47517.1"/>
    <property type="molecule type" value="Genomic_DNA"/>
</dbReference>
<dbReference type="RefSeq" id="WP_115501252.1">
    <property type="nucleotide sequence ID" value="NZ_JACRTI010000078.1"/>
</dbReference>
<dbReference type="Pfam" id="PF20736">
    <property type="entry name" value="Glyco_hydro127M"/>
    <property type="match status" value="1"/>
</dbReference>
<accession>A0A3D8HAG0</accession>
<organism evidence="6 7">
    <name type="scientific">Parabacteroides acidifaciens</name>
    <dbReference type="NCBI Taxonomy" id="2290935"/>
    <lineage>
        <taxon>Bacteria</taxon>
        <taxon>Pseudomonadati</taxon>
        <taxon>Bacteroidota</taxon>
        <taxon>Bacteroidia</taxon>
        <taxon>Bacteroidales</taxon>
        <taxon>Tannerellaceae</taxon>
        <taxon>Parabacteroides</taxon>
    </lineage>
</organism>
<dbReference type="Proteomes" id="UP000256321">
    <property type="component" value="Unassembled WGS sequence"/>
</dbReference>
<dbReference type="GO" id="GO:0016787">
    <property type="term" value="F:hydrolase activity"/>
    <property type="evidence" value="ECO:0007669"/>
    <property type="project" value="UniProtKB-KW"/>
</dbReference>
<reference evidence="5 8" key="2">
    <citation type="submission" date="2020-08" db="EMBL/GenBank/DDBJ databases">
        <title>Genome public.</title>
        <authorList>
            <person name="Liu C."/>
            <person name="Sun Q."/>
        </authorList>
    </citation>
    <scope>NUCLEOTIDE SEQUENCE [LARGE SCALE GENOMIC DNA]</scope>
    <source>
        <strain evidence="5 8">426_9</strain>
    </source>
</reference>
<dbReference type="InterPro" id="IPR008928">
    <property type="entry name" value="6-hairpin_glycosidase_sf"/>
</dbReference>
<dbReference type="Pfam" id="PF20737">
    <property type="entry name" value="Glyco_hydro127C"/>
    <property type="match status" value="1"/>
</dbReference>
<dbReference type="PANTHER" id="PTHR43465:SF2">
    <property type="entry name" value="DUF1680 DOMAIN PROTEIN (AFU_ORTHOLOGUE AFUA_1G08910)"/>
    <property type="match status" value="1"/>
</dbReference>
<dbReference type="InterPro" id="IPR049049">
    <property type="entry name" value="Beta-AFase-like_GH127_C"/>
</dbReference>
<evidence type="ECO:0000259" key="4">
    <source>
        <dbReference type="Pfam" id="PF20737"/>
    </source>
</evidence>
<evidence type="ECO:0000259" key="3">
    <source>
        <dbReference type="Pfam" id="PF20736"/>
    </source>
</evidence>
<dbReference type="InterPro" id="IPR049174">
    <property type="entry name" value="Beta-AFase-like"/>
</dbReference>
<dbReference type="InterPro" id="IPR012878">
    <property type="entry name" value="Beta-AFase-like_GH127_cat"/>
</dbReference>
<dbReference type="InterPro" id="IPR049046">
    <property type="entry name" value="Beta-AFase-like_GH127_middle"/>
</dbReference>
<gene>
    <name evidence="6" type="ORF">DWU89_19250</name>
    <name evidence="5" type="ORF">H8784_18765</name>
</gene>
<evidence type="ECO:0000313" key="5">
    <source>
        <dbReference type="EMBL" id="MBC8603754.1"/>
    </source>
</evidence>
<keyword evidence="8" id="KW-1185">Reference proteome</keyword>
<reference evidence="6 7" key="1">
    <citation type="submission" date="2018-07" db="EMBL/GenBank/DDBJ databases">
        <title>Parabacteroides acidifaciens nov. sp., isolated from human feces.</title>
        <authorList>
            <person name="Wang Y.J."/>
        </authorList>
    </citation>
    <scope>NUCLEOTIDE SEQUENCE [LARGE SCALE GENOMIC DNA]</scope>
    <source>
        <strain evidence="6 7">426-9</strain>
    </source>
</reference>
<evidence type="ECO:0000313" key="6">
    <source>
        <dbReference type="EMBL" id="RDU47517.1"/>
    </source>
</evidence>
<protein>
    <submittedName>
        <fullName evidence="6">Glycoside hydrolase family 127 protein</fullName>
    </submittedName>
</protein>
<keyword evidence="6" id="KW-0378">Hydrolase</keyword>
<feature type="domain" description="Non-reducing end beta-L-arabinofuranosidase-like GH127 catalytic" evidence="2">
    <location>
        <begin position="34"/>
        <end position="416"/>
    </location>
</feature>
<feature type="domain" description="Non-reducing end beta-L-arabinofuranosidase-like GH127 middle" evidence="3">
    <location>
        <begin position="427"/>
        <end position="538"/>
    </location>
</feature>
<sequence length="658" mass="73293">MKQILLVALAGISLAGSAQTHDGGYPITPVPFTSVKVTDSFWGQRLKASREVTIPLAFSKCEETGRYENFVKAAHPNSDYKVEGFSFDDTDVYKTIEGASYSMQTYPDKKLDKYIDSVLTIVAAAQEPDGYLYTARTMNPQHPHEWAGSRRWEKVEELSHEFYNLGHMVEGAVAHYQATGKRNFLDIAIKYADCVEKAIGDKPGQLVLVPGHQIAEMALCKLYLATGQQKYLDLAKFFLDKRGHTARKDAYSQAHKPVLEQDEAVGHAVRAAYMYSGMADVAALTGDTGYVHAIDRIWENVAAKKLYLTGGIGATNEGEAFGKNYELPNLTAYCETCAAIGNVYWNYRLFLLHGESKYYDVLERTLYNGLISGVSLDGGGFFYPNPLESTGQHQRQPWFGCACCPSNICRFIPSLPGYVYAVHDKDVYVNLFMSNTSDLKVNGKSLQLAQSTEYPWNGDIRLNVTPKGKQDFTLKIRIPGWVRGEVVPSDLYTFSDGKQLGYSIKVNGEAVDSGLEKGYFSISRQWKKGDVVEVHFDMEPRTVKANAKVEADRGRVAVERGPVVYCAEWPDNDFSVLGVLVNRKPEFTLERKPDLLHGINEIKTAAQTLNYDASGRLTVKDVTLTLIPYYAWAHRGKGEMAVWLPQEVNAVRTSAPGE</sequence>
<evidence type="ECO:0000313" key="8">
    <source>
        <dbReference type="Proteomes" id="UP000629596"/>
    </source>
</evidence>
<dbReference type="Proteomes" id="UP000629596">
    <property type="component" value="Unassembled WGS sequence"/>
</dbReference>
<feature type="domain" description="Non-reducing end beta-L-arabinofuranosidase-like GH127 C-terminal" evidence="4">
    <location>
        <begin position="540"/>
        <end position="645"/>
    </location>
</feature>
<comment type="caution">
    <text evidence="6">The sequence shown here is derived from an EMBL/GenBank/DDBJ whole genome shotgun (WGS) entry which is preliminary data.</text>
</comment>
<dbReference type="SUPFAM" id="SSF48208">
    <property type="entry name" value="Six-hairpin glycosidases"/>
    <property type="match status" value="1"/>
</dbReference>
<feature type="signal peptide" evidence="1">
    <location>
        <begin position="1"/>
        <end position="20"/>
    </location>
</feature>
<dbReference type="PANTHER" id="PTHR43465">
    <property type="entry name" value="DUF1680 DOMAIN PROTEIN (AFU_ORTHOLOGUE AFUA_1G08910)"/>
    <property type="match status" value="1"/>
</dbReference>
<evidence type="ECO:0000256" key="1">
    <source>
        <dbReference type="SAM" id="SignalP"/>
    </source>
</evidence>
<keyword evidence="1" id="KW-0732">Signal</keyword>
<dbReference type="Pfam" id="PF07944">
    <property type="entry name" value="Beta-AFase-like_GH127_cat"/>
    <property type="match status" value="1"/>
</dbReference>
<proteinExistence type="predicted"/>
<evidence type="ECO:0000259" key="2">
    <source>
        <dbReference type="Pfam" id="PF07944"/>
    </source>
</evidence>
<evidence type="ECO:0000313" key="7">
    <source>
        <dbReference type="Proteomes" id="UP000256321"/>
    </source>
</evidence>
<dbReference type="AlphaFoldDB" id="A0A3D8HAG0"/>